<evidence type="ECO:0000256" key="7">
    <source>
        <dbReference type="ARBA" id="ARBA00023136"/>
    </source>
</evidence>
<dbReference type="PANTHER" id="PTHR32063">
    <property type="match status" value="1"/>
</dbReference>
<dbReference type="RefSeq" id="WP_137325249.1">
    <property type="nucleotide sequence ID" value="NZ_LBIA02000001.1"/>
</dbReference>
<dbReference type="Gene3D" id="3.30.70.1430">
    <property type="entry name" value="Multidrug efflux transporter AcrB pore domain"/>
    <property type="match status" value="2"/>
</dbReference>
<keyword evidence="10" id="KW-1185">Reference proteome</keyword>
<dbReference type="STRING" id="211460.YH63_19025"/>
<dbReference type="InterPro" id="IPR001036">
    <property type="entry name" value="Acrflvin-R"/>
</dbReference>
<evidence type="ECO:0000256" key="1">
    <source>
        <dbReference type="ARBA" id="ARBA00004429"/>
    </source>
</evidence>
<dbReference type="AlphaFoldDB" id="A0A4U6BUJ9"/>
<keyword evidence="5 8" id="KW-0812">Transmembrane</keyword>
<dbReference type="Proteomes" id="UP000034832">
    <property type="component" value="Unassembled WGS sequence"/>
</dbReference>
<dbReference type="EMBL" id="LBIA02000001">
    <property type="protein sequence ID" value="TKT73385.1"/>
    <property type="molecule type" value="Genomic_DNA"/>
</dbReference>
<feature type="transmembrane region" description="Helical" evidence="8">
    <location>
        <begin position="337"/>
        <end position="353"/>
    </location>
</feature>
<evidence type="ECO:0000256" key="2">
    <source>
        <dbReference type="ARBA" id="ARBA00022448"/>
    </source>
</evidence>
<keyword evidence="7 8" id="KW-0472">Membrane</keyword>
<dbReference type="Gene3D" id="3.30.2090.10">
    <property type="entry name" value="Multidrug efflux transporter AcrB TolC docking domain, DN and DC subdomains"/>
    <property type="match status" value="2"/>
</dbReference>
<dbReference type="SUPFAM" id="SSF82866">
    <property type="entry name" value="Multidrug efflux transporter AcrB transmembrane domain"/>
    <property type="match status" value="2"/>
</dbReference>
<dbReference type="Pfam" id="PF00873">
    <property type="entry name" value="ACR_tran"/>
    <property type="match status" value="1"/>
</dbReference>
<feature type="transmembrane region" description="Helical" evidence="8">
    <location>
        <begin position="431"/>
        <end position="457"/>
    </location>
</feature>
<dbReference type="OrthoDB" id="9807350at2"/>
<evidence type="ECO:0000256" key="4">
    <source>
        <dbReference type="ARBA" id="ARBA00022519"/>
    </source>
</evidence>
<feature type="transmembrane region" description="Helical" evidence="8">
    <location>
        <begin position="858"/>
        <end position="876"/>
    </location>
</feature>
<keyword evidence="4" id="KW-0997">Cell inner membrane</keyword>
<dbReference type="SUPFAM" id="SSF82714">
    <property type="entry name" value="Multidrug efflux transporter AcrB TolC docking domain, DN and DC subdomains"/>
    <property type="match status" value="2"/>
</dbReference>
<feature type="transmembrane region" description="Helical" evidence="8">
    <location>
        <begin position="12"/>
        <end position="32"/>
    </location>
</feature>
<organism evidence="9 10">
    <name type="scientific">Afipia massiliensis</name>
    <dbReference type="NCBI Taxonomy" id="211460"/>
    <lineage>
        <taxon>Bacteria</taxon>
        <taxon>Pseudomonadati</taxon>
        <taxon>Pseudomonadota</taxon>
        <taxon>Alphaproteobacteria</taxon>
        <taxon>Hyphomicrobiales</taxon>
        <taxon>Nitrobacteraceae</taxon>
        <taxon>Afipia</taxon>
    </lineage>
</organism>
<gene>
    <name evidence="9" type="ORF">YH63_019240</name>
</gene>
<feature type="transmembrane region" description="Helical" evidence="8">
    <location>
        <begin position="909"/>
        <end position="934"/>
    </location>
</feature>
<dbReference type="PRINTS" id="PR00702">
    <property type="entry name" value="ACRIFLAVINRP"/>
</dbReference>
<feature type="transmembrane region" description="Helical" evidence="8">
    <location>
        <begin position="986"/>
        <end position="1012"/>
    </location>
</feature>
<dbReference type="FunFam" id="3.30.70.1430:FF:000001">
    <property type="entry name" value="Efflux pump membrane transporter"/>
    <property type="match status" value="1"/>
</dbReference>
<name>A0A4U6BUJ9_9BRAD</name>
<dbReference type="Gene3D" id="3.30.70.1320">
    <property type="entry name" value="Multidrug efflux transporter AcrB pore domain like"/>
    <property type="match status" value="1"/>
</dbReference>
<accession>A0A4U6BUJ9</accession>
<dbReference type="GO" id="GO:0005886">
    <property type="term" value="C:plasma membrane"/>
    <property type="evidence" value="ECO:0007669"/>
    <property type="project" value="UniProtKB-SubCell"/>
</dbReference>
<reference evidence="9" key="1">
    <citation type="submission" date="2019-04" db="EMBL/GenBank/DDBJ databases">
        <title>Whole genome sequencing of cave bacteria.</title>
        <authorList>
            <person name="Gan H.M."/>
            <person name="Barton H."/>
            <person name="Savka M.A."/>
        </authorList>
    </citation>
    <scope>NUCLEOTIDE SEQUENCE [LARGE SCALE GENOMIC DNA]</scope>
    <source>
        <strain evidence="9">LC387</strain>
    </source>
</reference>
<comment type="caution">
    <text evidence="9">The sequence shown here is derived from an EMBL/GenBank/DDBJ whole genome shotgun (WGS) entry which is preliminary data.</text>
</comment>
<keyword evidence="2" id="KW-0813">Transport</keyword>
<feature type="transmembrane region" description="Helical" evidence="8">
    <location>
        <begin position="525"/>
        <end position="547"/>
    </location>
</feature>
<comment type="subcellular location">
    <subcellularLocation>
        <location evidence="1">Cell inner membrane</location>
        <topology evidence="1">Multi-pass membrane protein</topology>
    </subcellularLocation>
</comment>
<keyword evidence="6 8" id="KW-1133">Transmembrane helix</keyword>
<feature type="transmembrane region" description="Helical" evidence="8">
    <location>
        <begin position="360"/>
        <end position="380"/>
    </location>
</feature>
<evidence type="ECO:0000256" key="5">
    <source>
        <dbReference type="ARBA" id="ARBA00022692"/>
    </source>
</evidence>
<dbReference type="GO" id="GO:0042910">
    <property type="term" value="F:xenobiotic transmembrane transporter activity"/>
    <property type="evidence" value="ECO:0007669"/>
    <property type="project" value="TreeGrafter"/>
</dbReference>
<evidence type="ECO:0000256" key="6">
    <source>
        <dbReference type="ARBA" id="ARBA00022989"/>
    </source>
</evidence>
<evidence type="ECO:0000313" key="9">
    <source>
        <dbReference type="EMBL" id="TKT73385.1"/>
    </source>
</evidence>
<dbReference type="Gene3D" id="3.30.70.1440">
    <property type="entry name" value="Multidrug efflux transporter AcrB pore domain"/>
    <property type="match status" value="1"/>
</dbReference>
<dbReference type="Gene3D" id="1.20.1640.10">
    <property type="entry name" value="Multidrug efflux transporter AcrB transmembrane domain"/>
    <property type="match status" value="2"/>
</dbReference>
<keyword evidence="3" id="KW-1003">Cell membrane</keyword>
<feature type="transmembrane region" description="Helical" evidence="8">
    <location>
        <begin position="463"/>
        <end position="490"/>
    </location>
</feature>
<proteinExistence type="predicted"/>
<dbReference type="FunFam" id="1.20.1640.10:FF:000001">
    <property type="entry name" value="Efflux pump membrane transporter"/>
    <property type="match status" value="1"/>
</dbReference>
<feature type="transmembrane region" description="Helical" evidence="8">
    <location>
        <begin position="955"/>
        <end position="974"/>
    </location>
</feature>
<evidence type="ECO:0000256" key="3">
    <source>
        <dbReference type="ARBA" id="ARBA00022475"/>
    </source>
</evidence>
<sequence>MNLSELCIRRPVMTTLMTASIIAFGVFGFRLLPVSALPKVDFPTIAVTATLPGASADTMAASVAGPIERQLSTVAGISSMSSSSSQGTTTITIQFDLNRNIDGAALDVQTALTVAQRRLPVEMIIPPTFRKVNPAEFPILFLSMNSETLPLSTVNEYGDITVGQALSQIPGVAQVLIYGAQKFAIRVQADPEAAAARGLSLEDIRTAVSRANSSTPVGTLNGPKQDIALQASAQLNKAVDYRQVVVAWRNGSPVKLDEVARIYDAVENDKVATWFNGRRAIVLAIQKQPDANTVAVVDAVKAKLPALRAQIPPSVTMDVMFDRSVSVRESVADVEETLLIAVGLVIVVIFLFLRSASATFIPALAVPISLFGTCAVMYTLDYSINNMTLLALTLSVGFVVDDAIVMLENIVRYIEQGMKPYEAALKGAREIGFTILSITFSLIAVFIPVLLMGGIVGRVFREFAVTISVAILVSGFVSLTLTPMLCARVLKAHDPHHRPNFVLRWFEVMFNSWLRAYEWSLDRVLAYKSVMLVVTLATLGATVWLYIIVPKGFFPQEDTGFLVGVTEAATDTSFQAMSERQKLLADALRADPAVEFVNSTVGSGGPNATANYGRLFIGLKPKDERAPVQVVVARFRQTALQVPGLQAFFQSIQNLNIGGRASKSQYQYTLQSGDTESLYRVAPEMRDRIAKVPGLLDVTTDLYIKNPQLTVEIDREKAAVYGVTADQIRNQLFNAYGARQVGTIYMPSNDYQIILEVQPKFRVDPTDLSKLYVKTANNQTIPLEAVAKMVPTVGPLQINHQGQQPAVTISFNLQQGTSLGYAVDKITQIEQESNLPATVTTGFSGTAQVFQDSLRGQGVLILAAVFAAFVILGILYESFIHPITIISGLPSAGIGAILTLMLFNMELSVIAMIGIVMLVGIVKKNAIMMVDFAIERRAHGLSAEHAIREAALLRFRPIMMTTFAAIFGTLPIALGAGAGAELRQPLGVSVVGGLLVSQLLTLYITPVVYIYLDRLDRRLKRRLDPTLQETPDVQPPRVAAAE</sequence>
<dbReference type="PANTHER" id="PTHR32063:SF21">
    <property type="entry name" value="MULTIDRUG RESISTANCE PROTEIN MDTB"/>
    <property type="match status" value="1"/>
</dbReference>
<evidence type="ECO:0000256" key="8">
    <source>
        <dbReference type="SAM" id="Phobius"/>
    </source>
</evidence>
<protein>
    <submittedName>
        <fullName evidence="9">Acriflavine resistance protein B</fullName>
    </submittedName>
</protein>
<dbReference type="InterPro" id="IPR027463">
    <property type="entry name" value="AcrB_DN_DC_subdom"/>
</dbReference>
<evidence type="ECO:0000313" key="10">
    <source>
        <dbReference type="Proteomes" id="UP000034832"/>
    </source>
</evidence>
<dbReference type="SUPFAM" id="SSF82693">
    <property type="entry name" value="Multidrug efflux transporter AcrB pore domain, PN1, PN2, PC1 and PC2 subdomains"/>
    <property type="match status" value="3"/>
</dbReference>